<dbReference type="InterPro" id="IPR011009">
    <property type="entry name" value="Kinase-like_dom_sf"/>
</dbReference>
<feature type="domain" description="Protein kinase" evidence="2">
    <location>
        <begin position="209"/>
        <end position="585"/>
    </location>
</feature>
<dbReference type="Pfam" id="PF24476">
    <property type="entry name" value="DUF7580"/>
    <property type="match status" value="1"/>
</dbReference>
<dbReference type="PANTHER" id="PTHR37542">
    <property type="entry name" value="HELO DOMAIN-CONTAINING PROTEIN-RELATED"/>
    <property type="match status" value="1"/>
</dbReference>
<dbReference type="PANTHER" id="PTHR37542:SF3">
    <property type="entry name" value="PRION-INHIBITION AND PROPAGATION HELO DOMAIN-CONTAINING PROTEIN"/>
    <property type="match status" value="1"/>
</dbReference>
<dbReference type="EMBL" id="JAGHQL010000038">
    <property type="protein sequence ID" value="KAH0543150.1"/>
    <property type="molecule type" value="Genomic_DNA"/>
</dbReference>
<sequence length="585" mass="66022">MRSFAVMIAVEYLRFEMWIQQSGLLTADVSGDPAVTDCSVRKCIQAASIQTVGPIDIDRLESNILGIIGEVYHVLNNLQTLKKKYRIDSADGGTEGGTGELDPSPSDQETKGTSASSTLSQGFPVARAIFRAKRRRLEHSNRVSFFKKVSFGWALTDDTSDREKIAGLIKDLKYYNDALREMLPPGERKFNDAVVSIRALALSEDARELADVGNAARGVDGQLYDDIYTGCSIKAKRLQEQPASSVIAYSSMELTKERISKIEDMLGITREPHRELTAYFSEQSKAPESSTPVLVEFTTFDETLSMDESNILKGRIGQLCELLARLDRPSTLLLPLSLGFLQSRRTQFVQAYQLPEFADPHREALSLYSIIRPNNRSIQELKSKQLWPTLEQRYQLAAVLADGLLSLLNVDWVHKSLNSANIVMFHEKGSVHAVDLSRPQMMGFGVARPEKLGEPTIDARSLKSPLGLWQHPELRQGPHRRYERRYDIYSLGMILFEIGMWHDLHYFSNHRDTAFDLRQRVINICHSQLAHHMGEAYRDAVLMCIDRDDLWLDTASKDEGPTALLELLSWEVVRVLKRCSVSTKT</sequence>
<dbReference type="PROSITE" id="PS50011">
    <property type="entry name" value="PROTEIN_KINASE_DOM"/>
    <property type="match status" value="1"/>
</dbReference>
<dbReference type="OrthoDB" id="1911848at2759"/>
<accession>A0A9P8L1L1</accession>
<evidence type="ECO:0000256" key="1">
    <source>
        <dbReference type="SAM" id="MobiDB-lite"/>
    </source>
</evidence>
<evidence type="ECO:0000259" key="2">
    <source>
        <dbReference type="PROSITE" id="PS50011"/>
    </source>
</evidence>
<dbReference type="GO" id="GO:0005524">
    <property type="term" value="F:ATP binding"/>
    <property type="evidence" value="ECO:0007669"/>
    <property type="project" value="InterPro"/>
</dbReference>
<gene>
    <name evidence="3" type="ORF">FGG08_002495</name>
</gene>
<reference evidence="3" key="1">
    <citation type="submission" date="2021-03" db="EMBL/GenBank/DDBJ databases">
        <title>Comparative genomics and phylogenomic investigation of the class Geoglossomycetes provide insights into ecological specialization and systematics.</title>
        <authorList>
            <person name="Melie T."/>
            <person name="Pirro S."/>
            <person name="Miller A.N."/>
            <person name="Quandt A."/>
        </authorList>
    </citation>
    <scope>NUCLEOTIDE SEQUENCE</scope>
    <source>
        <strain evidence="3">GBOQ0MN5Z8</strain>
    </source>
</reference>
<dbReference type="InterPro" id="IPR056002">
    <property type="entry name" value="DUF7580"/>
</dbReference>
<dbReference type="Proteomes" id="UP000698800">
    <property type="component" value="Unassembled WGS sequence"/>
</dbReference>
<dbReference type="Gene3D" id="1.10.510.10">
    <property type="entry name" value="Transferase(Phosphotransferase) domain 1"/>
    <property type="match status" value="1"/>
</dbReference>
<keyword evidence="4" id="KW-1185">Reference proteome</keyword>
<evidence type="ECO:0000313" key="3">
    <source>
        <dbReference type="EMBL" id="KAH0543150.1"/>
    </source>
</evidence>
<dbReference type="Gene3D" id="1.20.120.1020">
    <property type="entry name" value="Prion-inhibition and propagation, HeLo domain"/>
    <property type="match status" value="1"/>
</dbReference>
<protein>
    <recommendedName>
        <fullName evidence="2">Protein kinase domain-containing protein</fullName>
    </recommendedName>
</protein>
<evidence type="ECO:0000313" key="4">
    <source>
        <dbReference type="Proteomes" id="UP000698800"/>
    </source>
</evidence>
<name>A0A9P8L1L1_9PEZI</name>
<feature type="compositionally biased region" description="Polar residues" evidence="1">
    <location>
        <begin position="105"/>
        <end position="119"/>
    </location>
</feature>
<dbReference type="InterPro" id="IPR029498">
    <property type="entry name" value="HeLo_dom"/>
</dbReference>
<dbReference type="InterPro" id="IPR038305">
    <property type="entry name" value="HeLo_sf"/>
</dbReference>
<dbReference type="GO" id="GO:0004672">
    <property type="term" value="F:protein kinase activity"/>
    <property type="evidence" value="ECO:0007669"/>
    <property type="project" value="InterPro"/>
</dbReference>
<dbReference type="SUPFAM" id="SSF56112">
    <property type="entry name" value="Protein kinase-like (PK-like)"/>
    <property type="match status" value="1"/>
</dbReference>
<dbReference type="AlphaFoldDB" id="A0A9P8L1L1"/>
<proteinExistence type="predicted"/>
<dbReference type="InterPro" id="IPR000719">
    <property type="entry name" value="Prot_kinase_dom"/>
</dbReference>
<comment type="caution">
    <text evidence="3">The sequence shown here is derived from an EMBL/GenBank/DDBJ whole genome shotgun (WGS) entry which is preliminary data.</text>
</comment>
<feature type="region of interest" description="Disordered" evidence="1">
    <location>
        <begin position="92"/>
        <end position="119"/>
    </location>
</feature>
<dbReference type="Pfam" id="PF14479">
    <property type="entry name" value="HeLo"/>
    <property type="match status" value="1"/>
</dbReference>
<organism evidence="3 4">
    <name type="scientific">Glutinoglossum americanum</name>
    <dbReference type="NCBI Taxonomy" id="1670608"/>
    <lineage>
        <taxon>Eukaryota</taxon>
        <taxon>Fungi</taxon>
        <taxon>Dikarya</taxon>
        <taxon>Ascomycota</taxon>
        <taxon>Pezizomycotina</taxon>
        <taxon>Geoglossomycetes</taxon>
        <taxon>Geoglossales</taxon>
        <taxon>Geoglossaceae</taxon>
        <taxon>Glutinoglossum</taxon>
    </lineage>
</organism>